<feature type="region of interest" description="Disordered" evidence="1">
    <location>
        <begin position="1"/>
        <end position="216"/>
    </location>
</feature>
<keyword evidence="4" id="KW-1185">Reference proteome</keyword>
<sequence length="503" mass="52520">MTDSGGYHSGGADVSRETDYEGWSASGRARPPEQGDGPDGQPTGYDPAPPHGPSRGTARVGPPPGSPEHGGPGYPPVGSPFAAETSGQGSVPDLPRQPVRGPGPEHSGGGPENPRPAGRATAPTFSAPADVPQPVAPHPGAQAPVAPPVSTQAPAAPVGSPEPARVDGAGPPSRRGAEPKPPADTPPAVPETFPEDTASDAYVSRETPSREQDDPPLAMEAMRAVQILNPSGEVTMPRPDRPRIMCVANQKGGVGKTTTTVNLAVALALHGNRVLVVDLDPQGNASTGLNVPHHAGVPDVYDCLIDNVPLAEVAQGVEGIPDLWCVPATIDLAGAEIELVSVVARESRLARAIAGHPSEFDYVFIDCPPSLGLLTVNALCAAQEVLIPIQCEYYALEGLNQLINNINLVRQHLNPTLEVSTILLTMYDRRTRLADAVEQDVRNHFGDKVLQAVIPRNVRVSEAPSYGQSVMTYDPGSRGATSYFEAAQEIAMRGVKESVGRNA</sequence>
<dbReference type="PANTHER" id="PTHR13696">
    <property type="entry name" value="P-LOOP CONTAINING NUCLEOSIDE TRIPHOSPHATE HYDROLASE"/>
    <property type="match status" value="1"/>
</dbReference>
<dbReference type="SUPFAM" id="SSF52540">
    <property type="entry name" value="P-loop containing nucleoside triphosphate hydrolases"/>
    <property type="match status" value="1"/>
</dbReference>
<accession>A0ABQ4ETT4</accession>
<dbReference type="InterPro" id="IPR027417">
    <property type="entry name" value="P-loop_NTPase"/>
</dbReference>
<evidence type="ECO:0000256" key="1">
    <source>
        <dbReference type="SAM" id="MobiDB-lite"/>
    </source>
</evidence>
<organism evidence="3 4">
    <name type="scientific">Plantactinospora mayteni</name>
    <dbReference type="NCBI Taxonomy" id="566021"/>
    <lineage>
        <taxon>Bacteria</taxon>
        <taxon>Bacillati</taxon>
        <taxon>Actinomycetota</taxon>
        <taxon>Actinomycetes</taxon>
        <taxon>Micromonosporales</taxon>
        <taxon>Micromonosporaceae</taxon>
        <taxon>Plantactinospora</taxon>
    </lineage>
</organism>
<dbReference type="Proteomes" id="UP000621500">
    <property type="component" value="Unassembled WGS sequence"/>
</dbReference>
<dbReference type="Gene3D" id="3.40.50.300">
    <property type="entry name" value="P-loop containing nucleotide triphosphate hydrolases"/>
    <property type="match status" value="1"/>
</dbReference>
<feature type="compositionally biased region" description="Low complexity" evidence="1">
    <location>
        <begin position="32"/>
        <end position="46"/>
    </location>
</feature>
<evidence type="ECO:0000313" key="3">
    <source>
        <dbReference type="EMBL" id="GIG98045.1"/>
    </source>
</evidence>
<evidence type="ECO:0000259" key="2">
    <source>
        <dbReference type="Pfam" id="PF13614"/>
    </source>
</evidence>
<name>A0ABQ4ETT4_9ACTN</name>
<proteinExistence type="predicted"/>
<evidence type="ECO:0000313" key="4">
    <source>
        <dbReference type="Proteomes" id="UP000621500"/>
    </source>
</evidence>
<protein>
    <recommendedName>
        <fullName evidence="2">AAA domain-containing protein</fullName>
    </recommendedName>
</protein>
<dbReference type="InterPro" id="IPR025669">
    <property type="entry name" value="AAA_dom"/>
</dbReference>
<comment type="caution">
    <text evidence="3">The sequence shown here is derived from an EMBL/GenBank/DDBJ whole genome shotgun (WGS) entry which is preliminary data.</text>
</comment>
<gene>
    <name evidence="3" type="ORF">Pma05_46180</name>
</gene>
<dbReference type="Pfam" id="PF13614">
    <property type="entry name" value="AAA_31"/>
    <property type="match status" value="1"/>
</dbReference>
<dbReference type="EMBL" id="BONX01000031">
    <property type="protein sequence ID" value="GIG98045.1"/>
    <property type="molecule type" value="Genomic_DNA"/>
</dbReference>
<feature type="compositionally biased region" description="Pro residues" evidence="1">
    <location>
        <begin position="179"/>
        <end position="189"/>
    </location>
</feature>
<reference evidence="3 4" key="1">
    <citation type="submission" date="2021-01" db="EMBL/GenBank/DDBJ databases">
        <title>Whole genome shotgun sequence of Plantactinospora mayteni NBRC 109088.</title>
        <authorList>
            <person name="Komaki H."/>
            <person name="Tamura T."/>
        </authorList>
    </citation>
    <scope>NUCLEOTIDE SEQUENCE [LARGE SCALE GENOMIC DNA]</scope>
    <source>
        <strain evidence="3 4">NBRC 109088</strain>
    </source>
</reference>
<dbReference type="InterPro" id="IPR050678">
    <property type="entry name" value="DNA_Partitioning_ATPase"/>
</dbReference>
<dbReference type="PANTHER" id="PTHR13696:SF52">
    <property type="entry name" value="PARA FAMILY PROTEIN CT_582"/>
    <property type="match status" value="1"/>
</dbReference>
<feature type="domain" description="AAA" evidence="2">
    <location>
        <begin position="243"/>
        <end position="419"/>
    </location>
</feature>
<dbReference type="CDD" id="cd02042">
    <property type="entry name" value="ParAB_family"/>
    <property type="match status" value="1"/>
</dbReference>